<evidence type="ECO:0000313" key="7">
    <source>
        <dbReference type="EMBL" id="MCR6546669.1"/>
    </source>
</evidence>
<dbReference type="Proteomes" id="UP001524944">
    <property type="component" value="Unassembled WGS sequence"/>
</dbReference>
<dbReference type="Pfam" id="PF00881">
    <property type="entry name" value="Nitroreductase"/>
    <property type="match status" value="1"/>
</dbReference>
<dbReference type="EMBL" id="JANPWE010000009">
    <property type="protein sequence ID" value="MCR6546669.1"/>
    <property type="molecule type" value="Genomic_DNA"/>
</dbReference>
<proteinExistence type="inferred from homology"/>
<dbReference type="SUPFAM" id="SSF55469">
    <property type="entry name" value="FMN-dependent nitroreductase-like"/>
    <property type="match status" value="1"/>
</dbReference>
<sequence>MDVIEALQTRRSFRAYKPDTVDQDTIRKIVEAANHAPSWANTQPWEFYVASGQPLENLRRRCVENFRNWVAMEPDIPFAKEWPEAHKSRTFKMGAARFETLGIDRDDQEGRTKLTENNFRFFGAPVMIFPCMDRNLPQWSLYDMGAVSQSIMLAAQHYGLNTVTAIMMAAYPQIIREELKVPDELSIVIGIALGYGDAESVQNNYVTERRPLNEILHIQG</sequence>
<protein>
    <submittedName>
        <fullName evidence="7">Nitroreductase</fullName>
    </submittedName>
</protein>
<name>A0ABT1Y9R4_9FIRM</name>
<dbReference type="Gene3D" id="3.40.109.10">
    <property type="entry name" value="NADH Oxidase"/>
    <property type="match status" value="1"/>
</dbReference>
<comment type="cofactor">
    <cofactor evidence="1">
        <name>FMN</name>
        <dbReference type="ChEBI" id="CHEBI:58210"/>
    </cofactor>
</comment>
<evidence type="ECO:0000256" key="3">
    <source>
        <dbReference type="ARBA" id="ARBA00022630"/>
    </source>
</evidence>
<evidence type="ECO:0000256" key="2">
    <source>
        <dbReference type="ARBA" id="ARBA00007118"/>
    </source>
</evidence>
<evidence type="ECO:0000256" key="1">
    <source>
        <dbReference type="ARBA" id="ARBA00001917"/>
    </source>
</evidence>
<feature type="domain" description="Nitroreductase" evidence="6">
    <location>
        <begin position="8"/>
        <end position="195"/>
    </location>
</feature>
<dbReference type="CDD" id="cd02136">
    <property type="entry name" value="PnbA_NfnB-like"/>
    <property type="match status" value="1"/>
</dbReference>
<dbReference type="PANTHER" id="PTHR43673">
    <property type="entry name" value="NAD(P)H NITROREDUCTASE YDGI-RELATED"/>
    <property type="match status" value="1"/>
</dbReference>
<dbReference type="PANTHER" id="PTHR43673:SF2">
    <property type="entry name" value="NITROREDUCTASE"/>
    <property type="match status" value="1"/>
</dbReference>
<keyword evidence="8" id="KW-1185">Reference proteome</keyword>
<keyword evidence="4" id="KW-0288">FMN</keyword>
<dbReference type="RefSeq" id="WP_257913952.1">
    <property type="nucleotide sequence ID" value="NZ_JANPWE010000009.1"/>
</dbReference>
<evidence type="ECO:0000256" key="4">
    <source>
        <dbReference type="ARBA" id="ARBA00022643"/>
    </source>
</evidence>
<evidence type="ECO:0000256" key="5">
    <source>
        <dbReference type="ARBA" id="ARBA00023002"/>
    </source>
</evidence>
<organism evidence="7 8">
    <name type="scientific">Dehalobacterium formicoaceticum</name>
    <dbReference type="NCBI Taxonomy" id="51515"/>
    <lineage>
        <taxon>Bacteria</taxon>
        <taxon>Bacillati</taxon>
        <taxon>Bacillota</taxon>
        <taxon>Clostridia</taxon>
        <taxon>Eubacteriales</taxon>
        <taxon>Peptococcaceae</taxon>
        <taxon>Dehalobacterium</taxon>
    </lineage>
</organism>
<dbReference type="InterPro" id="IPR029479">
    <property type="entry name" value="Nitroreductase"/>
</dbReference>
<accession>A0ABT1Y9R4</accession>
<dbReference type="InterPro" id="IPR000415">
    <property type="entry name" value="Nitroreductase-like"/>
</dbReference>
<reference evidence="7 8" key="1">
    <citation type="submission" date="2022-08" db="EMBL/GenBank/DDBJ databases">
        <title>Proteogenomics of the novel Dehalobacterium formicoaceticum strain EZ94 highlights a key role of methyltransferases during anaerobic dichloromethane degradation.</title>
        <authorList>
            <person name="Wasmund K."/>
        </authorList>
    </citation>
    <scope>NUCLEOTIDE SEQUENCE [LARGE SCALE GENOMIC DNA]</scope>
    <source>
        <strain evidence="7 8">EZ94</strain>
    </source>
</reference>
<evidence type="ECO:0000313" key="8">
    <source>
        <dbReference type="Proteomes" id="UP001524944"/>
    </source>
</evidence>
<comment type="caution">
    <text evidence="7">The sequence shown here is derived from an EMBL/GenBank/DDBJ whole genome shotgun (WGS) entry which is preliminary data.</text>
</comment>
<evidence type="ECO:0000259" key="6">
    <source>
        <dbReference type="Pfam" id="PF00881"/>
    </source>
</evidence>
<keyword evidence="3" id="KW-0285">Flavoprotein</keyword>
<gene>
    <name evidence="7" type="ORF">NVS47_14295</name>
</gene>
<comment type="similarity">
    <text evidence="2">Belongs to the nitroreductase family.</text>
</comment>
<keyword evidence="5" id="KW-0560">Oxidoreductase</keyword>